<protein>
    <submittedName>
        <fullName evidence="2">Uncharacterized protein</fullName>
    </submittedName>
</protein>
<dbReference type="EMBL" id="RBNJ01001153">
    <property type="protein sequence ID" value="RUS33491.1"/>
    <property type="molecule type" value="Genomic_DNA"/>
</dbReference>
<reference evidence="2 3" key="1">
    <citation type="journal article" date="2018" name="New Phytol.">
        <title>Phylogenomics of Endogonaceae and evolution of mycorrhizas within Mucoromycota.</title>
        <authorList>
            <person name="Chang Y."/>
            <person name="Desiro A."/>
            <person name="Na H."/>
            <person name="Sandor L."/>
            <person name="Lipzen A."/>
            <person name="Clum A."/>
            <person name="Barry K."/>
            <person name="Grigoriev I.V."/>
            <person name="Martin F.M."/>
            <person name="Stajich J.E."/>
            <person name="Smith M.E."/>
            <person name="Bonito G."/>
            <person name="Spatafora J.W."/>
        </authorList>
    </citation>
    <scope>NUCLEOTIDE SEQUENCE [LARGE SCALE GENOMIC DNA]</scope>
    <source>
        <strain evidence="2 3">AD002</strain>
    </source>
</reference>
<evidence type="ECO:0000256" key="1">
    <source>
        <dbReference type="SAM" id="Phobius"/>
    </source>
</evidence>
<organism evidence="2 3">
    <name type="scientific">Jimgerdemannia flammicorona</name>
    <dbReference type="NCBI Taxonomy" id="994334"/>
    <lineage>
        <taxon>Eukaryota</taxon>
        <taxon>Fungi</taxon>
        <taxon>Fungi incertae sedis</taxon>
        <taxon>Mucoromycota</taxon>
        <taxon>Mucoromycotina</taxon>
        <taxon>Endogonomycetes</taxon>
        <taxon>Endogonales</taxon>
        <taxon>Endogonaceae</taxon>
        <taxon>Jimgerdemannia</taxon>
    </lineage>
</organism>
<evidence type="ECO:0000313" key="2">
    <source>
        <dbReference type="EMBL" id="RUS33491.1"/>
    </source>
</evidence>
<sequence>MKDERVAVLLGRFRQRHQENAWLLYLVIFTIRGAYFGLARSRVPSQKHDVFVPSRGVSVDDWGPMVNKVVLWARDDQDVFDF</sequence>
<accession>A0A433QUL3</accession>
<evidence type="ECO:0000313" key="3">
    <source>
        <dbReference type="Proteomes" id="UP000274822"/>
    </source>
</evidence>
<name>A0A433QUL3_9FUNG</name>
<keyword evidence="1" id="KW-0472">Membrane</keyword>
<dbReference type="Proteomes" id="UP000274822">
    <property type="component" value="Unassembled WGS sequence"/>
</dbReference>
<keyword evidence="3" id="KW-1185">Reference proteome</keyword>
<proteinExistence type="predicted"/>
<dbReference type="AlphaFoldDB" id="A0A433QUL3"/>
<comment type="caution">
    <text evidence="2">The sequence shown here is derived from an EMBL/GenBank/DDBJ whole genome shotgun (WGS) entry which is preliminary data.</text>
</comment>
<keyword evidence="1" id="KW-1133">Transmembrane helix</keyword>
<keyword evidence="1" id="KW-0812">Transmembrane</keyword>
<feature type="transmembrane region" description="Helical" evidence="1">
    <location>
        <begin position="21"/>
        <end position="38"/>
    </location>
</feature>
<gene>
    <name evidence="2" type="ORF">BC938DRAFT_471391</name>
</gene>